<comment type="similarity">
    <text evidence="4 19">Belongs to the MtrC family.</text>
</comment>
<dbReference type="GO" id="GO:0019386">
    <property type="term" value="P:methanogenesis, from carbon dioxide"/>
    <property type="evidence" value="ECO:0007669"/>
    <property type="project" value="UniProtKB-UniRule"/>
</dbReference>
<evidence type="ECO:0000256" key="9">
    <source>
        <dbReference type="ARBA" id="ARBA00022603"/>
    </source>
</evidence>
<comment type="pathway">
    <text evidence="3 19">One-carbon metabolism; methanogenesis from CO(2); methyl-coenzyme M from 5,10-methylene-5,6,7,8-tetrahydromethanopterin: step 2/2.</text>
</comment>
<reference evidence="20 21" key="1">
    <citation type="journal article" date="2010" name="Stand. Genomic Sci.">
        <title>Complete genome sequence of Methanothermus fervidus type strain (V24S).</title>
        <authorList>
            <person name="Anderson I."/>
            <person name="Djao O.D."/>
            <person name="Misra M."/>
            <person name="Chertkov O."/>
            <person name="Nolan M."/>
            <person name="Lucas S."/>
            <person name="Lapidus A."/>
            <person name="Del Rio T.G."/>
            <person name="Tice H."/>
            <person name="Cheng J.F."/>
            <person name="Tapia R."/>
            <person name="Han C."/>
            <person name="Goodwin L."/>
            <person name="Pitluck S."/>
            <person name="Liolios K."/>
            <person name="Ivanova N."/>
            <person name="Mavromatis K."/>
            <person name="Mikhailova N."/>
            <person name="Pati A."/>
            <person name="Brambilla E."/>
            <person name="Chen A."/>
            <person name="Palaniappan K."/>
            <person name="Land M."/>
            <person name="Hauser L."/>
            <person name="Chang Y.J."/>
            <person name="Jeffries C.D."/>
            <person name="Sikorski J."/>
            <person name="Spring S."/>
            <person name="Rohde M."/>
            <person name="Eichinger K."/>
            <person name="Huber H."/>
            <person name="Wirth R."/>
            <person name="Goker M."/>
            <person name="Detter J.C."/>
            <person name="Woyke T."/>
            <person name="Bristow J."/>
            <person name="Eisen J.A."/>
            <person name="Markowitz V."/>
            <person name="Hugenholtz P."/>
            <person name="Klenk H.P."/>
            <person name="Kyrpides N.C."/>
        </authorList>
    </citation>
    <scope>NUCLEOTIDE SEQUENCE [LARGE SCALE GENOMIC DNA]</scope>
    <source>
        <strain evidence="21">ATCC 43054 / DSM 2088 / JCM 10308 / V24 S</strain>
    </source>
</reference>
<evidence type="ECO:0000256" key="17">
    <source>
        <dbReference type="ARBA" id="ARBA00044880"/>
    </source>
</evidence>
<keyword evidence="9 19" id="KW-0489">Methyltransferase</keyword>
<evidence type="ECO:0000256" key="16">
    <source>
        <dbReference type="ARBA" id="ARBA00029817"/>
    </source>
</evidence>
<evidence type="ECO:0000313" key="21">
    <source>
        <dbReference type="Proteomes" id="UP000002315"/>
    </source>
</evidence>
<evidence type="ECO:0000256" key="4">
    <source>
        <dbReference type="ARBA" id="ARBA00007607"/>
    </source>
</evidence>
<feature type="transmembrane region" description="Helical" evidence="19">
    <location>
        <begin position="108"/>
        <end position="133"/>
    </location>
</feature>
<evidence type="ECO:0000256" key="15">
    <source>
        <dbReference type="ARBA" id="ARBA00023136"/>
    </source>
</evidence>
<evidence type="ECO:0000256" key="11">
    <source>
        <dbReference type="ARBA" id="ARBA00022692"/>
    </source>
</evidence>
<name>E3GZ48_METFV</name>
<feature type="transmembrane region" description="Helical" evidence="19">
    <location>
        <begin position="35"/>
        <end position="60"/>
    </location>
</feature>
<evidence type="ECO:0000256" key="3">
    <source>
        <dbReference type="ARBA" id="ARBA00004839"/>
    </source>
</evidence>
<evidence type="ECO:0000256" key="18">
    <source>
        <dbReference type="ARBA" id="ARBA00044970"/>
    </source>
</evidence>
<keyword evidence="15 19" id="KW-0472">Membrane</keyword>
<keyword evidence="8 19" id="KW-0554">One-carbon metabolism</keyword>
<keyword evidence="13 19" id="KW-1133">Transmembrane helix</keyword>
<comment type="subunit">
    <text evidence="5 19">The complex is composed of 8 subunits; MtrA, MtrB, MtrC, MtrD, MtrE, MtrF, MtrG and MtrH.</text>
</comment>
<dbReference type="KEGG" id="mfv:Mfer_0781"/>
<evidence type="ECO:0000256" key="5">
    <source>
        <dbReference type="ARBA" id="ARBA00011616"/>
    </source>
</evidence>
<comment type="catalytic activity">
    <reaction evidence="17 19">
        <text>5-methyl-5,6,7,8-tetrahydromethanopterin + coenzyme M + 2 Na(+)(in) = 5,6,7,8-tetrahydromethanopterin + methyl-coenzyme M + 2 Na(+)(out)</text>
        <dbReference type="Rhea" id="RHEA:53492"/>
        <dbReference type="ChEBI" id="CHEBI:29101"/>
        <dbReference type="ChEBI" id="CHEBI:58103"/>
        <dbReference type="ChEBI" id="CHEBI:58116"/>
        <dbReference type="ChEBI" id="CHEBI:58286"/>
        <dbReference type="ChEBI" id="CHEBI:58319"/>
        <dbReference type="EC" id="7.2.1.4"/>
    </reaction>
</comment>
<comment type="subcellular location">
    <subcellularLocation>
        <location evidence="2 19">Cell membrane</location>
        <topology evidence="2 19">Multi-pass membrane protein</topology>
    </subcellularLocation>
</comment>
<comment type="function">
    <text evidence="1 19">Part of a complex that catalyzes the formation of methyl-coenzyme M and tetrahydromethanopterin from coenzyme M and methyl-tetrahydromethanopterin. This is an energy-conserving, sodium-ion translocating step.</text>
</comment>
<keyword evidence="7 19" id="KW-1003">Cell membrane</keyword>
<dbReference type="OrthoDB" id="60591at2157"/>
<dbReference type="GO" id="GO:0032259">
    <property type="term" value="P:methylation"/>
    <property type="evidence" value="ECO:0007669"/>
    <property type="project" value="UniProtKB-KW"/>
</dbReference>
<dbReference type="GO" id="GO:0006730">
    <property type="term" value="P:one-carbon metabolic process"/>
    <property type="evidence" value="ECO:0007669"/>
    <property type="project" value="UniProtKB-UniRule"/>
</dbReference>
<accession>E3GZ48</accession>
<keyword evidence="10 19" id="KW-0808">Transferase</keyword>
<dbReference type="HAMAP" id="MF_01096">
    <property type="entry name" value="MtrC"/>
    <property type="match status" value="1"/>
</dbReference>
<dbReference type="UniPathway" id="UPA00640">
    <property type="reaction ID" value="UER00698"/>
</dbReference>
<proteinExistence type="inferred from homology"/>
<evidence type="ECO:0000256" key="13">
    <source>
        <dbReference type="ARBA" id="ARBA00022989"/>
    </source>
</evidence>
<evidence type="ECO:0000256" key="14">
    <source>
        <dbReference type="ARBA" id="ARBA00022994"/>
    </source>
</evidence>
<evidence type="ECO:0000313" key="20">
    <source>
        <dbReference type="EMBL" id="ADP77580.1"/>
    </source>
</evidence>
<dbReference type="HOGENOM" id="CLU_092286_0_0_2"/>
<protein>
    <recommendedName>
        <fullName evidence="6 19">Tetrahydromethanopterin S-methyltransferase subunit C</fullName>
        <ecNumber evidence="18 19">7.2.1.4</ecNumber>
    </recommendedName>
    <alternativeName>
        <fullName evidence="16 19">N5-methyltetrahydromethanopterin--coenzyme M methyltransferase subunit C</fullName>
    </alternativeName>
</protein>
<dbReference type="GO" id="GO:0030269">
    <property type="term" value="F:tetrahydromethanopterin S-methyltransferase activity"/>
    <property type="evidence" value="ECO:0007669"/>
    <property type="project" value="UniProtKB-UniRule"/>
</dbReference>
<sequence length="276" mass="28637">MVAPATGGHGAPTKVAEVEIPPIRLIAFGTIGGLIGIYLSGIPVVGPVIAGLGGVCAIFWGADAVRRVASYGLGTGVPSIGAMLGAVGLLSTIMGVSVPLLSKAIPSLLAPIAALIIALIIGAVSGIVGRVFIKMEIPIFVQCTTELAGASVLSVLAFSSAIAGSYLMTGSGLLNPTLLTGYMPALYFMCAMAIQHPFNACLGPNEDQYRTLKCALAAGFAMMAIVGILSIIKNPYWWLISLVAAVGWAISMKMFVKDVFENTIVQRTGWWPEEEQ</sequence>
<dbReference type="Proteomes" id="UP000002315">
    <property type="component" value="Chromosome"/>
</dbReference>
<evidence type="ECO:0000256" key="19">
    <source>
        <dbReference type="HAMAP-Rule" id="MF_01096"/>
    </source>
</evidence>
<evidence type="ECO:0000256" key="6">
    <source>
        <dbReference type="ARBA" id="ARBA00015131"/>
    </source>
</evidence>
<dbReference type="AlphaFoldDB" id="E3GZ48"/>
<dbReference type="Pfam" id="PF04211">
    <property type="entry name" value="MtrC"/>
    <property type="match status" value="1"/>
</dbReference>
<feature type="transmembrane region" description="Helical" evidence="19">
    <location>
        <begin position="214"/>
        <end position="232"/>
    </location>
</feature>
<dbReference type="InterPro" id="IPR005865">
    <property type="entry name" value="THM_MeTrfase_su_C"/>
</dbReference>
<dbReference type="GO" id="GO:0005886">
    <property type="term" value="C:plasma membrane"/>
    <property type="evidence" value="ECO:0007669"/>
    <property type="project" value="UniProtKB-SubCell"/>
</dbReference>
<evidence type="ECO:0000256" key="10">
    <source>
        <dbReference type="ARBA" id="ARBA00022679"/>
    </source>
</evidence>
<dbReference type="PIRSF" id="PIRSF006530">
    <property type="entry name" value="MtrC"/>
    <property type="match status" value="1"/>
</dbReference>
<feature type="transmembrane region" description="Helical" evidence="19">
    <location>
        <begin position="173"/>
        <end position="194"/>
    </location>
</feature>
<dbReference type="EC" id="7.2.1.4" evidence="18 19"/>
<evidence type="ECO:0000256" key="2">
    <source>
        <dbReference type="ARBA" id="ARBA00004651"/>
    </source>
</evidence>
<evidence type="ECO:0000256" key="1">
    <source>
        <dbReference type="ARBA" id="ARBA00002533"/>
    </source>
</evidence>
<keyword evidence="21" id="KW-1185">Reference proteome</keyword>
<keyword evidence="14 19" id="KW-0484">Methanogenesis</keyword>
<evidence type="ECO:0000256" key="12">
    <source>
        <dbReference type="ARBA" id="ARBA00022967"/>
    </source>
</evidence>
<dbReference type="EMBL" id="CP002278">
    <property type="protein sequence ID" value="ADP77580.1"/>
    <property type="molecule type" value="Genomic_DNA"/>
</dbReference>
<keyword evidence="11 19" id="KW-0812">Transmembrane</keyword>
<dbReference type="STRING" id="523846.Mfer_0781"/>
<gene>
    <name evidence="19" type="primary">mtrC</name>
    <name evidence="20" type="ordered locus">Mfer_0781</name>
</gene>
<feature type="transmembrane region" description="Helical" evidence="19">
    <location>
        <begin position="145"/>
        <end position="167"/>
    </location>
</feature>
<organism evidence="20 21">
    <name type="scientific">Methanothermus fervidus (strain ATCC 43054 / DSM 2088 / JCM 10308 / V24 S)</name>
    <dbReference type="NCBI Taxonomy" id="523846"/>
    <lineage>
        <taxon>Archaea</taxon>
        <taxon>Methanobacteriati</taxon>
        <taxon>Methanobacteriota</taxon>
        <taxon>Methanomada group</taxon>
        <taxon>Methanobacteria</taxon>
        <taxon>Methanobacteriales</taxon>
        <taxon>Methanothermaceae</taxon>
        <taxon>Methanothermus</taxon>
    </lineage>
</organism>
<dbReference type="NCBIfam" id="TIGR01148">
    <property type="entry name" value="mtrC"/>
    <property type="match status" value="1"/>
</dbReference>
<keyword evidence="12 19" id="KW-1278">Translocase</keyword>
<feature type="transmembrane region" description="Helical" evidence="19">
    <location>
        <begin position="238"/>
        <end position="256"/>
    </location>
</feature>
<evidence type="ECO:0000256" key="8">
    <source>
        <dbReference type="ARBA" id="ARBA00022563"/>
    </source>
</evidence>
<evidence type="ECO:0000256" key="7">
    <source>
        <dbReference type="ARBA" id="ARBA00022475"/>
    </source>
</evidence>